<accession>A0A6M5Z485</accession>
<proteinExistence type="predicted"/>
<dbReference type="Proteomes" id="UP000503447">
    <property type="component" value="Chromosome"/>
</dbReference>
<dbReference type="KEGG" id="ftj:FTUN_8869"/>
<feature type="compositionally biased region" description="Basic residues" evidence="1">
    <location>
        <begin position="1"/>
        <end position="14"/>
    </location>
</feature>
<dbReference type="EMBL" id="CP053452">
    <property type="protein sequence ID" value="QJX01230.1"/>
    <property type="molecule type" value="Genomic_DNA"/>
</dbReference>
<keyword evidence="4" id="KW-1185">Reference proteome</keyword>
<organism evidence="3 4">
    <name type="scientific">Frigoriglobus tundricola</name>
    <dbReference type="NCBI Taxonomy" id="2774151"/>
    <lineage>
        <taxon>Bacteria</taxon>
        <taxon>Pseudomonadati</taxon>
        <taxon>Planctomycetota</taxon>
        <taxon>Planctomycetia</taxon>
        <taxon>Gemmatales</taxon>
        <taxon>Gemmataceae</taxon>
        <taxon>Frigoriglobus</taxon>
    </lineage>
</organism>
<dbReference type="KEGG" id="ftj:FTUN_0618"/>
<dbReference type="RefSeq" id="WP_171469378.1">
    <property type="nucleotide sequence ID" value="NZ_CP053452.2"/>
</dbReference>
<reference evidence="3" key="2">
    <citation type="submission" date="2020-07" db="EMBL/GenBank/DDBJ databases">
        <title>Frigoriglobus tundricola gen. nov., sp. nov., a psychrotolerant cellulolytic planctomycete of the family Gemmataceae with two divergent copies of 16S rRNA gene.</title>
        <authorList>
            <person name="Kulichevskaya I.S."/>
            <person name="Ivanova A.A."/>
            <person name="Naumoff D.G."/>
            <person name="Beletsky A.V."/>
            <person name="Rijpstra W.I.C."/>
            <person name="Sinninghe Damste J.S."/>
            <person name="Mardanov A.V."/>
            <person name="Ravin N.V."/>
            <person name="Dedysh S.N."/>
        </authorList>
    </citation>
    <scope>NUCLEOTIDE SEQUENCE</scope>
    <source>
        <strain evidence="3 4">PL17</strain>
    </source>
</reference>
<feature type="region of interest" description="Disordered" evidence="1">
    <location>
        <begin position="1"/>
        <end position="22"/>
    </location>
</feature>
<dbReference type="AlphaFoldDB" id="A0A6M5Z485"/>
<gene>
    <name evidence="2" type="ORF">FTUN_0618</name>
    <name evidence="3" type="ORF">FTUN_8869</name>
</gene>
<dbReference type="EMBL" id="CP053452">
    <property type="protein sequence ID" value="QJW93115.1"/>
    <property type="molecule type" value="Genomic_DNA"/>
</dbReference>
<evidence type="ECO:0000256" key="1">
    <source>
        <dbReference type="SAM" id="MobiDB-lite"/>
    </source>
</evidence>
<reference evidence="4" key="1">
    <citation type="submission" date="2020-05" db="EMBL/GenBank/DDBJ databases">
        <title>Frigoriglobus tundricola gen. nov., sp. nov., a psychrotolerant cellulolytic planctomycete of the family Gemmataceae with two divergent copies of 16S rRNA gene.</title>
        <authorList>
            <person name="Kulichevskaya I.S."/>
            <person name="Ivanova A.A."/>
            <person name="Naumoff D.G."/>
            <person name="Beletsky A.V."/>
            <person name="Rijpstra W.I.C."/>
            <person name="Sinninghe Damste J.S."/>
            <person name="Mardanov A.V."/>
            <person name="Ravin N.V."/>
            <person name="Dedysh S.N."/>
        </authorList>
    </citation>
    <scope>NUCLEOTIDE SEQUENCE [LARGE SCALE GENOMIC DNA]</scope>
    <source>
        <strain evidence="4">PL17</strain>
    </source>
</reference>
<evidence type="ECO:0000313" key="2">
    <source>
        <dbReference type="EMBL" id="QJW93115.1"/>
    </source>
</evidence>
<protein>
    <submittedName>
        <fullName evidence="3">Uncharacterized protein</fullName>
    </submittedName>
</protein>
<evidence type="ECO:0000313" key="4">
    <source>
        <dbReference type="Proteomes" id="UP000503447"/>
    </source>
</evidence>
<sequence length="98" mass="10484">MAKKTSKRAARRVAKPAPALARQRARSALLLWLAEQRATFVAVADSLRGHGALSELLGTADAEAIAGEIDAVTDGLQYALDSCTSGETPPFLRELERH</sequence>
<name>A0A6M5Z485_9BACT</name>
<evidence type="ECO:0000313" key="3">
    <source>
        <dbReference type="EMBL" id="QJX01230.1"/>
    </source>
</evidence>